<gene>
    <name evidence="1" type="ORF">MEUPH1_LOCUS30595</name>
</gene>
<dbReference type="AlphaFoldDB" id="A0AAV0Y932"/>
<organism evidence="1 2">
    <name type="scientific">Macrosiphum euphorbiae</name>
    <name type="common">potato aphid</name>
    <dbReference type="NCBI Taxonomy" id="13131"/>
    <lineage>
        <taxon>Eukaryota</taxon>
        <taxon>Metazoa</taxon>
        <taxon>Ecdysozoa</taxon>
        <taxon>Arthropoda</taxon>
        <taxon>Hexapoda</taxon>
        <taxon>Insecta</taxon>
        <taxon>Pterygota</taxon>
        <taxon>Neoptera</taxon>
        <taxon>Paraneoptera</taxon>
        <taxon>Hemiptera</taxon>
        <taxon>Sternorrhyncha</taxon>
        <taxon>Aphidomorpha</taxon>
        <taxon>Aphidoidea</taxon>
        <taxon>Aphididae</taxon>
        <taxon>Macrosiphini</taxon>
        <taxon>Macrosiphum</taxon>
    </lineage>
</organism>
<dbReference type="Proteomes" id="UP001160148">
    <property type="component" value="Unassembled WGS sequence"/>
</dbReference>
<proteinExistence type="predicted"/>
<name>A0AAV0Y932_9HEMI</name>
<evidence type="ECO:0000313" key="2">
    <source>
        <dbReference type="Proteomes" id="UP001160148"/>
    </source>
</evidence>
<accession>A0AAV0Y932</accession>
<sequence length="129" mass="14330">MVRGRANVNVHPVDCDSPHFNVDVLILQRITGSVPSERMWEKAWPHTGGLKLADPEYAQALPIDLLLGADVFPYLILGDKKEGDVGQPIALSTVFGWVLMEKCPTAPKSKIVTAMCDHRFHRFELCSGF</sequence>
<evidence type="ECO:0008006" key="3">
    <source>
        <dbReference type="Google" id="ProtNLM"/>
    </source>
</evidence>
<reference evidence="1 2" key="1">
    <citation type="submission" date="2023-01" db="EMBL/GenBank/DDBJ databases">
        <authorList>
            <person name="Whitehead M."/>
        </authorList>
    </citation>
    <scope>NUCLEOTIDE SEQUENCE [LARGE SCALE GENOMIC DNA]</scope>
</reference>
<comment type="caution">
    <text evidence="1">The sequence shown here is derived from an EMBL/GenBank/DDBJ whole genome shotgun (WGS) entry which is preliminary data.</text>
</comment>
<keyword evidence="2" id="KW-1185">Reference proteome</keyword>
<evidence type="ECO:0000313" key="1">
    <source>
        <dbReference type="EMBL" id="CAI6377318.1"/>
    </source>
</evidence>
<protein>
    <recommendedName>
        <fullName evidence="3">Peptidase aspartic putative domain-containing protein</fullName>
    </recommendedName>
</protein>
<dbReference type="EMBL" id="CARXXK010001696">
    <property type="protein sequence ID" value="CAI6377318.1"/>
    <property type="molecule type" value="Genomic_DNA"/>
</dbReference>